<organism evidence="2 3">
    <name type="scientific">Sphingobium lactosutens DS20</name>
    <dbReference type="NCBI Taxonomy" id="1331060"/>
    <lineage>
        <taxon>Bacteria</taxon>
        <taxon>Pseudomonadati</taxon>
        <taxon>Pseudomonadota</taxon>
        <taxon>Alphaproteobacteria</taxon>
        <taxon>Sphingomonadales</taxon>
        <taxon>Sphingomonadaceae</taxon>
        <taxon>Sphingobium</taxon>
    </lineage>
</organism>
<comment type="caution">
    <text evidence="2">The sequence shown here is derived from an EMBL/GenBank/DDBJ whole genome shotgun (WGS) entry which is preliminary data.</text>
</comment>
<evidence type="ECO:0000259" key="1">
    <source>
        <dbReference type="Pfam" id="PF22513"/>
    </source>
</evidence>
<dbReference type="AlphaFoldDB" id="T0H5A1"/>
<dbReference type="InterPro" id="IPR010985">
    <property type="entry name" value="Ribbon_hlx_hlx"/>
</dbReference>
<dbReference type="InterPro" id="IPR013321">
    <property type="entry name" value="Arc_rbn_hlx_hlx"/>
</dbReference>
<dbReference type="InterPro" id="IPR053853">
    <property type="entry name" value="FitA-like_RHH"/>
</dbReference>
<evidence type="ECO:0000313" key="3">
    <source>
        <dbReference type="Proteomes" id="UP000015531"/>
    </source>
</evidence>
<dbReference type="PATRIC" id="fig|1331060.3.peg.4693"/>
<dbReference type="SUPFAM" id="SSF47598">
    <property type="entry name" value="Ribbon-helix-helix"/>
    <property type="match status" value="1"/>
</dbReference>
<gene>
    <name evidence="2" type="ORF">RLDS_24180</name>
</gene>
<dbReference type="Pfam" id="PF22513">
    <property type="entry name" value="FitA-like_RHH"/>
    <property type="match status" value="1"/>
</dbReference>
<name>T0H5A1_9SPHN</name>
<proteinExistence type="predicted"/>
<dbReference type="GO" id="GO:0006355">
    <property type="term" value="P:regulation of DNA-templated transcription"/>
    <property type="evidence" value="ECO:0007669"/>
    <property type="project" value="InterPro"/>
</dbReference>
<dbReference type="Gene3D" id="1.10.1220.10">
    <property type="entry name" value="Met repressor-like"/>
    <property type="match status" value="1"/>
</dbReference>
<dbReference type="EMBL" id="ATDP01000107">
    <property type="protein sequence ID" value="EQB11506.1"/>
    <property type="molecule type" value="Genomic_DNA"/>
</dbReference>
<accession>T0H5A1</accession>
<protein>
    <recommendedName>
        <fullName evidence="1">Antitoxin FitA-like ribbon-helix-helix domain-containing protein</fullName>
    </recommendedName>
</protein>
<dbReference type="Proteomes" id="UP000015531">
    <property type="component" value="Unassembled WGS sequence"/>
</dbReference>
<sequence length="98" mass="10497">MQCNHGGLAMGSVTIRNLDDAVKEAARLSAAKHGRSLEAELRALLERTYAPAGIDADHVRNAAGDDWVRDLIAIAGGADMTLPPRRDKVSQRETFGAD</sequence>
<dbReference type="RefSeq" id="WP_021228290.1">
    <property type="nucleotide sequence ID" value="NZ_ATDP01000107.1"/>
</dbReference>
<evidence type="ECO:0000313" key="2">
    <source>
        <dbReference type="EMBL" id="EQB11506.1"/>
    </source>
</evidence>
<reference evidence="2 3" key="1">
    <citation type="journal article" date="2013" name="Genome Announc.">
        <title>Draft Genome Sequence of Sphingobium lactosutens Strain DS20T, Isolated from a Hexachlorocyclohexane Dumpsite.</title>
        <authorList>
            <person name="Kumar R."/>
            <person name="Dwivedi V."/>
            <person name="Negi V."/>
            <person name="Khurana J.P."/>
            <person name="Lal R."/>
        </authorList>
    </citation>
    <scope>NUCLEOTIDE SEQUENCE [LARGE SCALE GENOMIC DNA]</scope>
    <source>
        <strain evidence="2 3">DS20</strain>
    </source>
</reference>
<feature type="domain" description="Antitoxin FitA-like ribbon-helix-helix" evidence="1">
    <location>
        <begin position="12"/>
        <end position="48"/>
    </location>
</feature>
<keyword evidence="3" id="KW-1185">Reference proteome</keyword>